<reference evidence="1" key="5">
    <citation type="journal article" date="2021" name="G3 (Bethesda)">
        <title>Aegilops tauschii genome assembly Aet v5.0 features greater sequence contiguity and improved annotation.</title>
        <authorList>
            <person name="Wang L."/>
            <person name="Zhu T."/>
            <person name="Rodriguez J.C."/>
            <person name="Deal K.R."/>
            <person name="Dubcovsky J."/>
            <person name="McGuire P.E."/>
            <person name="Lux T."/>
            <person name="Spannagl M."/>
            <person name="Mayer K.F.X."/>
            <person name="Baldrich P."/>
            <person name="Meyers B.C."/>
            <person name="Huo N."/>
            <person name="Gu Y.Q."/>
            <person name="Zhou H."/>
            <person name="Devos K.M."/>
            <person name="Bennetzen J.L."/>
            <person name="Unver T."/>
            <person name="Budak H."/>
            <person name="Gulick P.J."/>
            <person name="Galiba G."/>
            <person name="Kalapos B."/>
            <person name="Nelson D.R."/>
            <person name="Li P."/>
            <person name="You F.M."/>
            <person name="Luo M.C."/>
            <person name="Dvorak J."/>
        </authorList>
    </citation>
    <scope>NUCLEOTIDE SEQUENCE [LARGE SCALE GENOMIC DNA]</scope>
    <source>
        <strain evidence="1">cv. AL8/78</strain>
    </source>
</reference>
<protein>
    <submittedName>
        <fullName evidence="1">Uncharacterized protein</fullName>
    </submittedName>
</protein>
<reference evidence="1" key="3">
    <citation type="journal article" date="2017" name="Nature">
        <title>Genome sequence of the progenitor of the wheat D genome Aegilops tauschii.</title>
        <authorList>
            <person name="Luo M.C."/>
            <person name="Gu Y.Q."/>
            <person name="Puiu D."/>
            <person name="Wang H."/>
            <person name="Twardziok S.O."/>
            <person name="Deal K.R."/>
            <person name="Huo N."/>
            <person name="Zhu T."/>
            <person name="Wang L."/>
            <person name="Wang Y."/>
            <person name="McGuire P.E."/>
            <person name="Liu S."/>
            <person name="Long H."/>
            <person name="Ramasamy R.K."/>
            <person name="Rodriguez J.C."/>
            <person name="Van S.L."/>
            <person name="Yuan L."/>
            <person name="Wang Z."/>
            <person name="Xia Z."/>
            <person name="Xiao L."/>
            <person name="Anderson O.D."/>
            <person name="Ouyang S."/>
            <person name="Liang Y."/>
            <person name="Zimin A.V."/>
            <person name="Pertea G."/>
            <person name="Qi P."/>
            <person name="Bennetzen J.L."/>
            <person name="Dai X."/>
            <person name="Dawson M.W."/>
            <person name="Muller H.G."/>
            <person name="Kugler K."/>
            <person name="Rivarola-Duarte L."/>
            <person name="Spannagl M."/>
            <person name="Mayer K.F.X."/>
            <person name="Lu F.H."/>
            <person name="Bevan M.W."/>
            <person name="Leroy P."/>
            <person name="Li P."/>
            <person name="You F.M."/>
            <person name="Sun Q."/>
            <person name="Liu Z."/>
            <person name="Lyons E."/>
            <person name="Wicker T."/>
            <person name="Salzberg S.L."/>
            <person name="Devos K.M."/>
            <person name="Dvorak J."/>
        </authorList>
    </citation>
    <scope>NUCLEOTIDE SEQUENCE [LARGE SCALE GENOMIC DNA]</scope>
    <source>
        <strain evidence="1">cv. AL8/78</strain>
    </source>
</reference>
<dbReference type="AlphaFoldDB" id="A0A453ECN9"/>
<reference evidence="1" key="4">
    <citation type="submission" date="2019-03" db="UniProtKB">
        <authorList>
            <consortium name="EnsemblPlants"/>
        </authorList>
    </citation>
    <scope>IDENTIFICATION</scope>
</reference>
<dbReference type="Gramene" id="AET3Gv20296200.1">
    <property type="protein sequence ID" value="AET3Gv20296200.1"/>
    <property type="gene ID" value="AET3Gv20296200"/>
</dbReference>
<sequence length="65" mass="7403">MPGFYLNQRCSSRNARILFGSAMLFKGCQDSIWISYALQGMPGFYLDQRCSLRNARILYGSAMLL</sequence>
<proteinExistence type="predicted"/>
<reference evidence="2" key="1">
    <citation type="journal article" date="2014" name="Science">
        <title>Ancient hybridizations among the ancestral genomes of bread wheat.</title>
        <authorList>
            <consortium name="International Wheat Genome Sequencing Consortium,"/>
            <person name="Marcussen T."/>
            <person name="Sandve S.R."/>
            <person name="Heier L."/>
            <person name="Spannagl M."/>
            <person name="Pfeifer M."/>
            <person name="Jakobsen K.S."/>
            <person name="Wulff B.B."/>
            <person name="Steuernagel B."/>
            <person name="Mayer K.F."/>
            <person name="Olsen O.A."/>
        </authorList>
    </citation>
    <scope>NUCLEOTIDE SEQUENCE [LARGE SCALE GENOMIC DNA]</scope>
    <source>
        <strain evidence="2">cv. AL8/78</strain>
    </source>
</reference>
<accession>A0A453ECN9</accession>
<dbReference type="Proteomes" id="UP000015105">
    <property type="component" value="Chromosome 3D"/>
</dbReference>
<organism evidence="1 2">
    <name type="scientific">Aegilops tauschii subsp. strangulata</name>
    <name type="common">Goatgrass</name>
    <dbReference type="NCBI Taxonomy" id="200361"/>
    <lineage>
        <taxon>Eukaryota</taxon>
        <taxon>Viridiplantae</taxon>
        <taxon>Streptophyta</taxon>
        <taxon>Embryophyta</taxon>
        <taxon>Tracheophyta</taxon>
        <taxon>Spermatophyta</taxon>
        <taxon>Magnoliopsida</taxon>
        <taxon>Liliopsida</taxon>
        <taxon>Poales</taxon>
        <taxon>Poaceae</taxon>
        <taxon>BOP clade</taxon>
        <taxon>Pooideae</taxon>
        <taxon>Triticodae</taxon>
        <taxon>Triticeae</taxon>
        <taxon>Triticinae</taxon>
        <taxon>Aegilops</taxon>
    </lineage>
</organism>
<evidence type="ECO:0000313" key="1">
    <source>
        <dbReference type="EnsemblPlants" id="AET3Gv20296200.1"/>
    </source>
</evidence>
<reference evidence="2" key="2">
    <citation type="journal article" date="2017" name="Nat. Plants">
        <title>The Aegilops tauschii genome reveals multiple impacts of transposons.</title>
        <authorList>
            <person name="Zhao G."/>
            <person name="Zou C."/>
            <person name="Li K."/>
            <person name="Wang K."/>
            <person name="Li T."/>
            <person name="Gao L."/>
            <person name="Zhang X."/>
            <person name="Wang H."/>
            <person name="Yang Z."/>
            <person name="Liu X."/>
            <person name="Jiang W."/>
            <person name="Mao L."/>
            <person name="Kong X."/>
            <person name="Jiao Y."/>
            <person name="Jia J."/>
        </authorList>
    </citation>
    <scope>NUCLEOTIDE SEQUENCE [LARGE SCALE GENOMIC DNA]</scope>
    <source>
        <strain evidence="2">cv. AL8/78</strain>
    </source>
</reference>
<name>A0A453ECN9_AEGTS</name>
<evidence type="ECO:0000313" key="2">
    <source>
        <dbReference type="Proteomes" id="UP000015105"/>
    </source>
</evidence>
<keyword evidence="2" id="KW-1185">Reference proteome</keyword>
<dbReference type="EnsemblPlants" id="AET3Gv20296200.1">
    <property type="protein sequence ID" value="AET3Gv20296200.1"/>
    <property type="gene ID" value="AET3Gv20296200"/>
</dbReference>